<reference evidence="2" key="1">
    <citation type="submission" date="2019-09" db="EMBL/GenBank/DDBJ databases">
        <authorList>
            <person name="Li J."/>
        </authorList>
    </citation>
    <scope>NUCLEOTIDE SEQUENCE [LARGE SCALE GENOMIC DNA]</scope>
    <source>
        <strain evidence="2">NRBC 14897</strain>
    </source>
</reference>
<sequence length="124" mass="12571">MRPLATVVVAGLLLLGACGSDGAGATDSPEGAVRELMASLEAGSCPRVQAIVVTPDAIDCEMIGTLRDGYADDGVDLDDADVSAGEVVDGSTTVTVDLGAGEADQTWQVERVGGSWKVLFDSEA</sequence>
<dbReference type="OrthoDB" id="3748788at2"/>
<dbReference type="RefSeq" id="WP_129185637.1">
    <property type="nucleotide sequence ID" value="NZ_JAGIOG010000001.1"/>
</dbReference>
<name>A0A641AL75_9ACTN</name>
<dbReference type="EMBL" id="SDPP02000004">
    <property type="protein sequence ID" value="KAA1374716.1"/>
    <property type="molecule type" value="Genomic_DNA"/>
</dbReference>
<proteinExistence type="predicted"/>
<dbReference type="Proteomes" id="UP001515100">
    <property type="component" value="Unassembled WGS sequence"/>
</dbReference>
<gene>
    <name evidence="2" type="ORF">ESP62_015100</name>
</gene>
<keyword evidence="1" id="KW-0732">Signal</keyword>
<keyword evidence="3" id="KW-1185">Reference proteome</keyword>
<evidence type="ECO:0000313" key="2">
    <source>
        <dbReference type="EMBL" id="KAA1374716.1"/>
    </source>
</evidence>
<protein>
    <recommendedName>
        <fullName evidence="4">DUF4878 domain-containing protein</fullName>
    </recommendedName>
</protein>
<organism evidence="2 3">
    <name type="scientific">Aeromicrobium fastidiosum</name>
    <dbReference type="NCBI Taxonomy" id="52699"/>
    <lineage>
        <taxon>Bacteria</taxon>
        <taxon>Bacillati</taxon>
        <taxon>Actinomycetota</taxon>
        <taxon>Actinomycetes</taxon>
        <taxon>Propionibacteriales</taxon>
        <taxon>Nocardioidaceae</taxon>
        <taxon>Aeromicrobium</taxon>
    </lineage>
</organism>
<evidence type="ECO:0008006" key="4">
    <source>
        <dbReference type="Google" id="ProtNLM"/>
    </source>
</evidence>
<comment type="caution">
    <text evidence="2">The sequence shown here is derived from an EMBL/GenBank/DDBJ whole genome shotgun (WGS) entry which is preliminary data.</text>
</comment>
<accession>A0A641AL75</accession>
<evidence type="ECO:0000256" key="1">
    <source>
        <dbReference type="SAM" id="SignalP"/>
    </source>
</evidence>
<evidence type="ECO:0000313" key="3">
    <source>
        <dbReference type="Proteomes" id="UP001515100"/>
    </source>
</evidence>
<dbReference type="PROSITE" id="PS51257">
    <property type="entry name" value="PROKAR_LIPOPROTEIN"/>
    <property type="match status" value="1"/>
</dbReference>
<feature type="chain" id="PRO_5024965766" description="DUF4878 domain-containing protein" evidence="1">
    <location>
        <begin position="26"/>
        <end position="124"/>
    </location>
</feature>
<feature type="signal peptide" evidence="1">
    <location>
        <begin position="1"/>
        <end position="25"/>
    </location>
</feature>
<dbReference type="AlphaFoldDB" id="A0A641AL75"/>